<comment type="caution">
    <text evidence="2">The sequence shown here is derived from an EMBL/GenBank/DDBJ whole genome shotgun (WGS) entry which is preliminary data.</text>
</comment>
<protein>
    <submittedName>
        <fullName evidence="2">Uncharacterized protein</fullName>
    </submittedName>
</protein>
<reference evidence="2 3" key="1">
    <citation type="submission" date="2019-05" db="EMBL/GenBank/DDBJ databases">
        <title>Emergence of the Ug99 lineage of the wheat stem rust pathogen through somatic hybridization.</title>
        <authorList>
            <person name="Li F."/>
            <person name="Upadhyaya N.M."/>
            <person name="Sperschneider J."/>
            <person name="Matny O."/>
            <person name="Nguyen-Phuc H."/>
            <person name="Mago R."/>
            <person name="Raley C."/>
            <person name="Miller M.E."/>
            <person name="Silverstein K.A.T."/>
            <person name="Henningsen E."/>
            <person name="Hirsch C.D."/>
            <person name="Visser B."/>
            <person name="Pretorius Z.A."/>
            <person name="Steffenson B.J."/>
            <person name="Schwessinger B."/>
            <person name="Dodds P.N."/>
            <person name="Figueroa M."/>
        </authorList>
    </citation>
    <scope>NUCLEOTIDE SEQUENCE [LARGE SCALE GENOMIC DNA]</scope>
    <source>
        <strain evidence="2">21-0</strain>
    </source>
</reference>
<evidence type="ECO:0000256" key="1">
    <source>
        <dbReference type="SAM" id="MobiDB-lite"/>
    </source>
</evidence>
<gene>
    <name evidence="2" type="ORF">PGT21_013216</name>
</gene>
<dbReference type="AlphaFoldDB" id="A0A5B0P482"/>
<proteinExistence type="predicted"/>
<keyword evidence="3" id="KW-1185">Reference proteome</keyword>
<organism evidence="2 3">
    <name type="scientific">Puccinia graminis f. sp. tritici</name>
    <dbReference type="NCBI Taxonomy" id="56615"/>
    <lineage>
        <taxon>Eukaryota</taxon>
        <taxon>Fungi</taxon>
        <taxon>Dikarya</taxon>
        <taxon>Basidiomycota</taxon>
        <taxon>Pucciniomycotina</taxon>
        <taxon>Pucciniomycetes</taxon>
        <taxon>Pucciniales</taxon>
        <taxon>Pucciniaceae</taxon>
        <taxon>Puccinia</taxon>
    </lineage>
</organism>
<accession>A0A5B0P482</accession>
<feature type="region of interest" description="Disordered" evidence="1">
    <location>
        <begin position="87"/>
        <end position="116"/>
    </location>
</feature>
<feature type="compositionally biased region" description="Acidic residues" evidence="1">
    <location>
        <begin position="106"/>
        <end position="116"/>
    </location>
</feature>
<dbReference type="EMBL" id="VSWC01000067">
    <property type="protein sequence ID" value="KAA1096335.1"/>
    <property type="molecule type" value="Genomic_DNA"/>
</dbReference>
<name>A0A5B0P482_PUCGR</name>
<evidence type="ECO:0000313" key="3">
    <source>
        <dbReference type="Proteomes" id="UP000324748"/>
    </source>
</evidence>
<sequence>MTSTDCGSKWNGRDSTHTISRAAMRRVENGLRDPRFYVLSSPQRQSAKLEQSGPPARAFFQNLDSAQRRPKRKEAYLTLKTNLAMRYSPPWADPSQSRHSIRWEEETPGDLTEPDQ</sequence>
<dbReference type="Proteomes" id="UP000324748">
    <property type="component" value="Unassembled WGS sequence"/>
</dbReference>
<evidence type="ECO:0000313" key="2">
    <source>
        <dbReference type="EMBL" id="KAA1096335.1"/>
    </source>
</evidence>